<dbReference type="PANTHER" id="PTHR46221:SF2">
    <property type="entry name" value="FERM AND PDZ DOMAIN-CONTAINING PROTEIN 1"/>
    <property type="match status" value="1"/>
</dbReference>
<dbReference type="PANTHER" id="PTHR46221">
    <property type="entry name" value="FERM AND PDZ DOMAIN-CONTAINING PROTEIN FAMILY MEMBER"/>
    <property type="match status" value="1"/>
</dbReference>
<proteinExistence type="predicted"/>
<dbReference type="InterPro" id="IPR011993">
    <property type="entry name" value="PH-like_dom_sf"/>
</dbReference>
<dbReference type="Proteomes" id="UP000288216">
    <property type="component" value="Unassembled WGS sequence"/>
</dbReference>
<dbReference type="STRING" id="75743.A0A401QBJ5"/>
<protein>
    <recommendedName>
        <fullName evidence="1">FERM domain-containing protein</fullName>
    </recommendedName>
</protein>
<accession>A0A401QBJ5</accession>
<keyword evidence="3" id="KW-1185">Reference proteome</keyword>
<reference evidence="2 3" key="1">
    <citation type="journal article" date="2018" name="Nat. Ecol. Evol.">
        <title>Shark genomes provide insights into elasmobranch evolution and the origin of vertebrates.</title>
        <authorList>
            <person name="Hara Y"/>
            <person name="Yamaguchi K"/>
            <person name="Onimaru K"/>
            <person name="Kadota M"/>
            <person name="Koyanagi M"/>
            <person name="Keeley SD"/>
            <person name="Tatsumi K"/>
            <person name="Tanaka K"/>
            <person name="Motone F"/>
            <person name="Kageyama Y"/>
            <person name="Nozu R"/>
            <person name="Adachi N"/>
            <person name="Nishimura O"/>
            <person name="Nakagawa R"/>
            <person name="Tanegashima C"/>
            <person name="Kiyatake I"/>
            <person name="Matsumoto R"/>
            <person name="Murakumo K"/>
            <person name="Nishida K"/>
            <person name="Terakita A"/>
            <person name="Kuratani S"/>
            <person name="Sato K"/>
            <person name="Hyodo S Kuraku.S."/>
        </authorList>
    </citation>
    <scope>NUCLEOTIDE SEQUENCE [LARGE SCALE GENOMIC DNA]</scope>
</reference>
<dbReference type="AlphaFoldDB" id="A0A401QBJ5"/>
<dbReference type="SUPFAM" id="SSF50729">
    <property type="entry name" value="PH domain-like"/>
    <property type="match status" value="1"/>
</dbReference>
<organism evidence="2 3">
    <name type="scientific">Scyliorhinus torazame</name>
    <name type="common">Cloudy catshark</name>
    <name type="synonym">Catulus torazame</name>
    <dbReference type="NCBI Taxonomy" id="75743"/>
    <lineage>
        <taxon>Eukaryota</taxon>
        <taxon>Metazoa</taxon>
        <taxon>Chordata</taxon>
        <taxon>Craniata</taxon>
        <taxon>Vertebrata</taxon>
        <taxon>Chondrichthyes</taxon>
        <taxon>Elasmobranchii</taxon>
        <taxon>Galeomorphii</taxon>
        <taxon>Galeoidea</taxon>
        <taxon>Carcharhiniformes</taxon>
        <taxon>Scyliorhinidae</taxon>
        <taxon>Scyliorhinus</taxon>
    </lineage>
</organism>
<feature type="non-terminal residue" evidence="2">
    <location>
        <position position="93"/>
    </location>
</feature>
<sequence length="93" mass="10610">QLISTAQVRLNYLNILGDLRTYGGKTFNVTLLLQDRESFITLLVGAKYGISQIINSKLNIINQLTNFNNIRKLELTFECDKVSMVNIYLVDVK</sequence>
<gene>
    <name evidence="2" type="ORF">scyTo_0023862</name>
</gene>
<dbReference type="EMBL" id="BFAA01034903">
    <property type="protein sequence ID" value="GCB82768.1"/>
    <property type="molecule type" value="Genomic_DNA"/>
</dbReference>
<dbReference type="OrthoDB" id="8850065at2759"/>
<comment type="caution">
    <text evidence="2">The sequence shown here is derived from an EMBL/GenBank/DDBJ whole genome shotgun (WGS) entry which is preliminary data.</text>
</comment>
<evidence type="ECO:0000313" key="2">
    <source>
        <dbReference type="EMBL" id="GCB82768.1"/>
    </source>
</evidence>
<dbReference type="InterPro" id="IPR000299">
    <property type="entry name" value="FERM_domain"/>
</dbReference>
<feature type="non-terminal residue" evidence="2">
    <location>
        <position position="1"/>
    </location>
</feature>
<feature type="domain" description="FERM" evidence="1">
    <location>
        <begin position="1"/>
        <end position="93"/>
    </location>
</feature>
<name>A0A401QBJ5_SCYTO</name>
<dbReference type="PROSITE" id="PS50057">
    <property type="entry name" value="FERM_3"/>
    <property type="match status" value="1"/>
</dbReference>
<evidence type="ECO:0000259" key="1">
    <source>
        <dbReference type="PROSITE" id="PS50057"/>
    </source>
</evidence>
<evidence type="ECO:0000313" key="3">
    <source>
        <dbReference type="Proteomes" id="UP000288216"/>
    </source>
</evidence>
<dbReference type="Gene3D" id="2.30.29.30">
    <property type="entry name" value="Pleckstrin-homology domain (PH domain)/Phosphotyrosine-binding domain (PTB)"/>
    <property type="match status" value="1"/>
</dbReference>